<evidence type="ECO:0000256" key="2">
    <source>
        <dbReference type="ARBA" id="ARBA00022737"/>
    </source>
</evidence>
<dbReference type="SMART" id="SM00220">
    <property type="entry name" value="S_TKc"/>
    <property type="match status" value="1"/>
</dbReference>
<reference evidence="5 6" key="1">
    <citation type="journal article" date="2020" name="ISME J.">
        <title>Comparative genomics reveals insights into cyanobacterial evolution and habitat adaptation.</title>
        <authorList>
            <person name="Chen M.Y."/>
            <person name="Teng W.K."/>
            <person name="Zhao L."/>
            <person name="Hu C.X."/>
            <person name="Zhou Y.K."/>
            <person name="Han B.P."/>
            <person name="Song L.R."/>
            <person name="Shu W.S."/>
        </authorList>
    </citation>
    <scope>NUCLEOTIDE SEQUENCE [LARGE SCALE GENOMIC DNA]</scope>
    <source>
        <strain evidence="5 6">FACHB-159</strain>
    </source>
</reference>
<keyword evidence="6" id="KW-1185">Reference proteome</keyword>
<dbReference type="NCBIfam" id="NF045510">
    <property type="entry name" value="4Cys_prefix_kin"/>
    <property type="match status" value="1"/>
</dbReference>
<name>A0ABR8K5K2_9NOSO</name>
<dbReference type="InterPro" id="IPR015943">
    <property type="entry name" value="WD40/YVTN_repeat-like_dom_sf"/>
</dbReference>
<proteinExistence type="predicted"/>
<dbReference type="Pfam" id="PF00400">
    <property type="entry name" value="WD40"/>
    <property type="match status" value="2"/>
</dbReference>
<dbReference type="CDD" id="cd14014">
    <property type="entry name" value="STKc_PknB_like"/>
    <property type="match status" value="1"/>
</dbReference>
<feature type="repeat" description="WD" evidence="3">
    <location>
        <begin position="576"/>
        <end position="617"/>
    </location>
</feature>
<evidence type="ECO:0000259" key="4">
    <source>
        <dbReference type="PROSITE" id="PS50011"/>
    </source>
</evidence>
<dbReference type="SUPFAM" id="SSF56112">
    <property type="entry name" value="Protein kinase-like (PK-like)"/>
    <property type="match status" value="1"/>
</dbReference>
<dbReference type="Gene3D" id="2.130.10.10">
    <property type="entry name" value="YVTN repeat-like/Quinoprotein amine dehydrogenase"/>
    <property type="match status" value="3"/>
</dbReference>
<dbReference type="Gene3D" id="1.10.510.10">
    <property type="entry name" value="Transferase(Phosphotransferase) domain 1"/>
    <property type="match status" value="1"/>
</dbReference>
<dbReference type="PROSITE" id="PS00678">
    <property type="entry name" value="WD_REPEATS_1"/>
    <property type="match status" value="5"/>
</dbReference>
<gene>
    <name evidence="5" type="ORF">H6H03_06005</name>
</gene>
<keyword evidence="1 3" id="KW-0853">WD repeat</keyword>
<keyword evidence="5" id="KW-0723">Serine/threonine-protein kinase</keyword>
<dbReference type="SMART" id="SM00320">
    <property type="entry name" value="WD40"/>
    <property type="match status" value="7"/>
</dbReference>
<dbReference type="InterPro" id="IPR000719">
    <property type="entry name" value="Prot_kinase_dom"/>
</dbReference>
<dbReference type="Pfam" id="PF00069">
    <property type="entry name" value="Pkinase"/>
    <property type="match status" value="1"/>
</dbReference>
<dbReference type="InterPro" id="IPR001680">
    <property type="entry name" value="WD40_rpt"/>
</dbReference>
<feature type="repeat" description="WD" evidence="3">
    <location>
        <begin position="618"/>
        <end position="663"/>
    </location>
</feature>
<feature type="repeat" description="WD" evidence="3">
    <location>
        <begin position="406"/>
        <end position="447"/>
    </location>
</feature>
<protein>
    <submittedName>
        <fullName evidence="5">Serine/threonine protein kinase</fullName>
    </submittedName>
</protein>
<dbReference type="EMBL" id="JACJTU010000004">
    <property type="protein sequence ID" value="MBD2733467.1"/>
    <property type="molecule type" value="Genomic_DNA"/>
</dbReference>
<organism evidence="5 6">
    <name type="scientific">Nostoc paludosum FACHB-159</name>
    <dbReference type="NCBI Taxonomy" id="2692908"/>
    <lineage>
        <taxon>Bacteria</taxon>
        <taxon>Bacillati</taxon>
        <taxon>Cyanobacteriota</taxon>
        <taxon>Cyanophyceae</taxon>
        <taxon>Nostocales</taxon>
        <taxon>Nostocaceae</taxon>
        <taxon>Nostoc</taxon>
    </lineage>
</organism>
<keyword evidence="2" id="KW-0677">Repeat</keyword>
<dbReference type="SUPFAM" id="SSF50978">
    <property type="entry name" value="WD40 repeat-like"/>
    <property type="match status" value="1"/>
</dbReference>
<dbReference type="CDD" id="cd00200">
    <property type="entry name" value="WD40"/>
    <property type="match status" value="1"/>
</dbReference>
<feature type="repeat" description="WD" evidence="3">
    <location>
        <begin position="448"/>
        <end position="489"/>
    </location>
</feature>
<dbReference type="InterPro" id="IPR020472">
    <property type="entry name" value="WD40_PAC1"/>
</dbReference>
<comment type="caution">
    <text evidence="5">The sequence shown here is derived from an EMBL/GenBank/DDBJ whole genome shotgun (WGS) entry which is preliminary data.</text>
</comment>
<feature type="repeat" description="WD" evidence="3">
    <location>
        <begin position="490"/>
        <end position="533"/>
    </location>
</feature>
<feature type="domain" description="Protein kinase" evidence="4">
    <location>
        <begin position="37"/>
        <end position="307"/>
    </location>
</feature>
<keyword evidence="5" id="KW-0808">Transferase</keyword>
<feature type="repeat" description="WD" evidence="3">
    <location>
        <begin position="534"/>
        <end position="575"/>
    </location>
</feature>
<evidence type="ECO:0000256" key="1">
    <source>
        <dbReference type="ARBA" id="ARBA00022574"/>
    </source>
</evidence>
<dbReference type="GO" id="GO:0004674">
    <property type="term" value="F:protein serine/threonine kinase activity"/>
    <property type="evidence" value="ECO:0007669"/>
    <property type="project" value="UniProtKB-KW"/>
</dbReference>
<dbReference type="PROSITE" id="PS50082">
    <property type="entry name" value="WD_REPEATS_2"/>
    <property type="match status" value="6"/>
</dbReference>
<accession>A0ABR8K5K2</accession>
<sequence>MLCCVNPDCQKPQNPDKNKYCHNCRAELIPLLGGRYRPTQVLSDEGGFGRTYLAEDVHKLNECCVVKQFAPKLQGTGPLTKAVELFKQEASRLQQLAEHPQIPTLLAYFEQSGYLFLVQQFIDGKNLLKEWETRGNYNEIEIRELLLDLLPVLKFIHALGVIHRDIKPQNIIRRQIDGRLVLIDFGASKQLTATVQTKIGTVIGSHGYTALEQMQDGKAYPASDLFSLGATCFHLLTGVRPSQLWIQQGYGWTTSWRQYLNPPGKDVIPVSVQLAEIFDKLLQVDIQKRYQSADEAIADITSKLPPLPPVPPTILTPTFTTTSANTAPASPKPNNKRNTTPVLPKLNNNLKTPLLLGTSVLVLGLGGVWYFQTRPSEMSQLSEPISQPVSSPAKNILEVPYLAKSLTGHSSDVNSVAFSPDGTTLGSASDDKTIKLWNLGTKEEIRSLEGHSNWIWTIAFSPDSKTLASGSADTKIKLWNVQTGKLIRTLEGHNDGVTSVSFSPNGKTLASGSASKDTKIKLWNLETGKLIRTLEGHTNGVQSVVFSPDGKTLASGSWDKTIKLWNLETGKLIRTLNGHGGSVLSVAFAPDGKTLASGSNDKTIKLWNLETGKLIHTLKGHNDKINSLAFLPRTALNDITLVSGSSDRTIKLWNPVTGEKIRTLETGSGYIYTVAISPDGHTIAGGGSGENILKIWQTIQ</sequence>
<keyword evidence="5" id="KW-0418">Kinase</keyword>
<dbReference type="Pfam" id="PF25173">
    <property type="entry name" value="Beta-prop_WDR3_1st"/>
    <property type="match status" value="1"/>
</dbReference>
<dbReference type="InterPro" id="IPR011009">
    <property type="entry name" value="Kinase-like_dom_sf"/>
</dbReference>
<dbReference type="Proteomes" id="UP000637383">
    <property type="component" value="Unassembled WGS sequence"/>
</dbReference>
<dbReference type="RefSeq" id="WP_190954213.1">
    <property type="nucleotide sequence ID" value="NZ_JACJTU010000004.1"/>
</dbReference>
<dbReference type="PROSITE" id="PS50294">
    <property type="entry name" value="WD_REPEATS_REGION"/>
    <property type="match status" value="6"/>
</dbReference>
<dbReference type="PANTHER" id="PTHR22847">
    <property type="entry name" value="WD40 REPEAT PROTEIN"/>
    <property type="match status" value="1"/>
</dbReference>
<evidence type="ECO:0000313" key="5">
    <source>
        <dbReference type="EMBL" id="MBD2733467.1"/>
    </source>
</evidence>
<dbReference type="PROSITE" id="PS50011">
    <property type="entry name" value="PROTEIN_KINASE_DOM"/>
    <property type="match status" value="1"/>
</dbReference>
<dbReference type="InterPro" id="IPR036322">
    <property type="entry name" value="WD40_repeat_dom_sf"/>
</dbReference>
<evidence type="ECO:0000256" key="3">
    <source>
        <dbReference type="PROSITE-ProRule" id="PRU00221"/>
    </source>
</evidence>
<dbReference type="InterPro" id="IPR019775">
    <property type="entry name" value="WD40_repeat_CS"/>
</dbReference>
<dbReference type="PRINTS" id="PR00320">
    <property type="entry name" value="GPROTEINBRPT"/>
</dbReference>
<dbReference type="PANTHER" id="PTHR22847:SF637">
    <property type="entry name" value="WD REPEAT DOMAIN 5B"/>
    <property type="match status" value="1"/>
</dbReference>
<evidence type="ECO:0000313" key="6">
    <source>
        <dbReference type="Proteomes" id="UP000637383"/>
    </source>
</evidence>